<reference evidence="6 7" key="4">
    <citation type="journal article" date="2009" name="Appl. Environ. Microbiol.">
        <title>Comparative genome-wide transcriptional profiling of Azorhizobium caulinodans ORS571 grown under free-living and symbiotic conditions.</title>
        <authorList>
            <person name="Tsukada S."/>
            <person name="Aono T."/>
            <person name="Akiba N."/>
            <person name="Lee KB."/>
            <person name="Liu CT."/>
            <person name="Toyazaki H."/>
            <person name="Oyaizu H."/>
        </authorList>
    </citation>
    <scope>NUCLEOTIDE SEQUENCE [LARGE SCALE GENOMIC DNA]</scope>
    <source>
        <strain evidence="7">ATCC 43989 / DSM 5975 / JCM 20966 / LMG 6465 / NBRC 14845 / NCIMB 13405 / ORS 571</strain>
    </source>
</reference>
<dbReference type="GO" id="GO:0016887">
    <property type="term" value="F:ATP hydrolysis activity"/>
    <property type="evidence" value="ECO:0007669"/>
    <property type="project" value="InterPro"/>
</dbReference>
<reference evidence="6 7" key="5">
    <citation type="journal article" date="2010" name="Appl. Environ. Microbiol.">
        <title>phrR-like gene praR of Azorhizobium caulinodans ORS571 is essential for symbiosis with Sesbania rostrata and is involved in expression of reb genes.</title>
        <authorList>
            <person name="Akiba N."/>
            <person name="Aono T."/>
            <person name="Toyazaki H."/>
            <person name="Sato S."/>
            <person name="Oyaizu H."/>
        </authorList>
    </citation>
    <scope>NUCLEOTIDE SEQUENCE [LARGE SCALE GENOMIC DNA]</scope>
    <source>
        <strain evidence="7">ATCC 43989 / DSM 5975 / JCM 20966 / LMG 6465 / NBRC 14845 / NCIMB 13405 / ORS 571</strain>
    </source>
</reference>
<dbReference type="STRING" id="438753.AZC_2350"/>
<keyword evidence="2" id="KW-0813">Transport</keyword>
<dbReference type="PANTHER" id="PTHR42788">
    <property type="entry name" value="TAURINE IMPORT ATP-BINDING PROTEIN-RELATED"/>
    <property type="match status" value="1"/>
</dbReference>
<keyword evidence="3" id="KW-0547">Nucleotide-binding</keyword>
<dbReference type="KEGG" id="azc:AZC_2350"/>
<dbReference type="Proteomes" id="UP000000270">
    <property type="component" value="Chromosome"/>
</dbReference>
<dbReference type="eggNOG" id="COG1116">
    <property type="taxonomic scope" value="Bacteria"/>
</dbReference>
<dbReference type="CDD" id="cd03293">
    <property type="entry name" value="ABC_NrtD_SsuB_transporters"/>
    <property type="match status" value="1"/>
</dbReference>
<dbReference type="PANTHER" id="PTHR42788:SF13">
    <property type="entry name" value="ALIPHATIC SULFONATES IMPORT ATP-BINDING PROTEIN SSUB"/>
    <property type="match status" value="1"/>
</dbReference>
<evidence type="ECO:0000256" key="4">
    <source>
        <dbReference type="ARBA" id="ARBA00022840"/>
    </source>
</evidence>
<sequence length="277" mass="30843">MENLMAANTLRVVSRDETTDVRRRLIEIRGLTKTYRTRDGEMPSLKPITLDIREGEFISVVGPSGCGKSTLLKLVAGLIPASDGEIVIDGTRVTEPPDDVGIVFQSPVLLAWRTVLRNVMMPVEVRGLDKASHLARARQLLATAGLSDFENKYPWQLSGGMQQRTAICRALVHDPKIVLMDEPFGALDAMTRERMNLELQRIHFETRKTILLITHSIPEAIFLGDRVVVMTDRPGSIAAIYDVPLPRPRALELMGTPAFAELAQQVRGHFYARGHID</sequence>
<dbReference type="InterPro" id="IPR003593">
    <property type="entry name" value="AAA+_ATPase"/>
</dbReference>
<evidence type="ECO:0000313" key="7">
    <source>
        <dbReference type="Proteomes" id="UP000000270"/>
    </source>
</evidence>
<dbReference type="HOGENOM" id="CLU_000604_1_22_5"/>
<dbReference type="EMBL" id="AP009384">
    <property type="protein sequence ID" value="BAF88348.1"/>
    <property type="molecule type" value="Genomic_DNA"/>
</dbReference>
<reference evidence="6 7" key="1">
    <citation type="journal article" date="2007" name="Appl. Environ. Microbiol.">
        <title>Rhizobial factors required for stem nodule maturation and maintenance in Sesbania rostrata-Azorhizobium caulinodans ORS571 symbiosis.</title>
        <authorList>
            <person name="Suzuki S."/>
            <person name="Aono T."/>
            <person name="Lee KB."/>
            <person name="Suzuki T."/>
            <person name="Liu CT."/>
            <person name="Miwa H."/>
            <person name="Wakao S."/>
            <person name="Iki T."/>
            <person name="Oyaizu H."/>
        </authorList>
    </citation>
    <scope>NUCLEOTIDE SEQUENCE [LARGE SCALE GENOMIC DNA]</scope>
    <source>
        <strain evidence="7">ATCC 43989 / DSM 5975 / JCM 20966 / LMG 6465 / NBRC 14845 / NCIMB 13405 / ORS 571</strain>
    </source>
</reference>
<dbReference type="GO" id="GO:0005524">
    <property type="term" value="F:ATP binding"/>
    <property type="evidence" value="ECO:0007669"/>
    <property type="project" value="UniProtKB-KW"/>
</dbReference>
<accession>A8I616</accession>
<evidence type="ECO:0000259" key="5">
    <source>
        <dbReference type="PROSITE" id="PS50893"/>
    </source>
</evidence>
<reference evidence="7" key="2">
    <citation type="submission" date="2007-04" db="EMBL/GenBank/DDBJ databases">
        <title>Complete genome sequence of the nitrogen-fixing bacterium Azorhizobium caulinodans ORS571.</title>
        <authorList>
            <person name="Lee K.B."/>
            <person name="Backer P.D."/>
            <person name="Aono T."/>
            <person name="Liu C.T."/>
            <person name="Suzuki S."/>
            <person name="Suzuki T."/>
            <person name="Kaneko T."/>
            <person name="Yamada M."/>
            <person name="Tabata S."/>
            <person name="Kupfer D.M."/>
            <person name="Najar F.Z."/>
            <person name="Wiley G.B."/>
            <person name="Roe B."/>
            <person name="Binnewies T."/>
            <person name="Ussery D."/>
            <person name="Vereecke D."/>
            <person name="Gevers D."/>
            <person name="Holsters M."/>
            <person name="Oyaizu H."/>
        </authorList>
    </citation>
    <scope>NUCLEOTIDE SEQUENCE [LARGE SCALE GENOMIC DNA]</scope>
    <source>
        <strain evidence="7">ATCC 43989 / DSM 5975 / JCM 20966 / LMG 6465 / NBRC 14845 / NCIMB 13405 / ORS 571</strain>
    </source>
</reference>
<feature type="domain" description="ABC transporter" evidence="5">
    <location>
        <begin position="26"/>
        <end position="257"/>
    </location>
</feature>
<dbReference type="SMART" id="SM00382">
    <property type="entry name" value="AAA"/>
    <property type="match status" value="1"/>
</dbReference>
<keyword evidence="7" id="KW-1185">Reference proteome</keyword>
<evidence type="ECO:0000256" key="1">
    <source>
        <dbReference type="ARBA" id="ARBA00005417"/>
    </source>
</evidence>
<proteinExistence type="inferred from homology"/>
<dbReference type="InterPro" id="IPR027417">
    <property type="entry name" value="P-loop_NTPase"/>
</dbReference>
<keyword evidence="4 6" id="KW-0067">ATP-binding</keyword>
<evidence type="ECO:0000256" key="3">
    <source>
        <dbReference type="ARBA" id="ARBA00022741"/>
    </source>
</evidence>
<reference evidence="6 7" key="3">
    <citation type="journal article" date="2008" name="BMC Genomics">
        <title>The genome of the versatile nitrogen fixer Azorhizobium caulinodans ORS571.</title>
        <authorList>
            <person name="Lee KB."/>
            <person name="Backer P.D."/>
            <person name="Aono T."/>
            <person name="Liu CT."/>
            <person name="Suzuki S."/>
            <person name="Suzuki T."/>
            <person name="Kaneko T."/>
            <person name="Yamada M."/>
            <person name="Tabata S."/>
            <person name="Kupfer D.M."/>
            <person name="Najar F.Z."/>
            <person name="Wiley G.B."/>
            <person name="Roe B."/>
            <person name="Binnewies T.T."/>
            <person name="Ussery D.W."/>
            <person name="D'Haeze W."/>
            <person name="Herder J.D."/>
            <person name="Gevers D."/>
            <person name="Vereecke D."/>
            <person name="Holsters M."/>
            <person name="Oyaizu H."/>
        </authorList>
    </citation>
    <scope>NUCLEOTIDE SEQUENCE [LARGE SCALE GENOMIC DNA]</scope>
    <source>
        <strain evidence="7">ATCC 43989 / DSM 5975 / JCM 20966 / LMG 6465 / NBRC 14845 / NCIMB 13405 / ORS 571</strain>
    </source>
</reference>
<dbReference type="InterPro" id="IPR050166">
    <property type="entry name" value="ABC_transporter_ATP-bind"/>
</dbReference>
<evidence type="ECO:0000256" key="2">
    <source>
        <dbReference type="ARBA" id="ARBA00022448"/>
    </source>
</evidence>
<dbReference type="SUPFAM" id="SSF52540">
    <property type="entry name" value="P-loop containing nucleoside triphosphate hydrolases"/>
    <property type="match status" value="1"/>
</dbReference>
<comment type="similarity">
    <text evidence="1">Belongs to the ABC transporter superfamily.</text>
</comment>
<dbReference type="AlphaFoldDB" id="A8I616"/>
<dbReference type="Pfam" id="PF00005">
    <property type="entry name" value="ABC_tran"/>
    <property type="match status" value="1"/>
</dbReference>
<dbReference type="InterPro" id="IPR003439">
    <property type="entry name" value="ABC_transporter-like_ATP-bd"/>
</dbReference>
<dbReference type="Gene3D" id="3.40.50.300">
    <property type="entry name" value="P-loop containing nucleotide triphosphate hydrolases"/>
    <property type="match status" value="1"/>
</dbReference>
<name>A8I616_AZOC5</name>
<evidence type="ECO:0000313" key="6">
    <source>
        <dbReference type="EMBL" id="BAF88348.1"/>
    </source>
</evidence>
<organism evidence="6 7">
    <name type="scientific">Azorhizobium caulinodans (strain ATCC 43989 / DSM 5975 / JCM 20966 / LMG 6465 / NBRC 14845 / NCIMB 13405 / ORS 571)</name>
    <dbReference type="NCBI Taxonomy" id="438753"/>
    <lineage>
        <taxon>Bacteria</taxon>
        <taxon>Pseudomonadati</taxon>
        <taxon>Pseudomonadota</taxon>
        <taxon>Alphaproteobacteria</taxon>
        <taxon>Hyphomicrobiales</taxon>
        <taxon>Xanthobacteraceae</taxon>
        <taxon>Azorhizobium</taxon>
    </lineage>
</organism>
<gene>
    <name evidence="6" type="ordered locus">AZC_2350</name>
</gene>
<reference evidence="6 7" key="6">
    <citation type="journal article" date="2011" name="Appl. Environ. Microbiol.">
        <title>Involvement of the azorhizobial chromosome partition gene (parA) in the onset of bacteroid differentiation during Sesbania rostrata stem nodule development.</title>
        <authorList>
            <person name="Liu CT."/>
            <person name="Lee KB."/>
            <person name="Wang YS."/>
            <person name="Peng MH."/>
            <person name="Lee KT."/>
            <person name="Suzuki S."/>
            <person name="Suzuki T."/>
            <person name="Oyaizu H."/>
        </authorList>
    </citation>
    <scope>NUCLEOTIDE SEQUENCE [LARGE SCALE GENOMIC DNA]</scope>
    <source>
        <strain evidence="7">ATCC 43989 / DSM 5975 / JCM 20966 / LMG 6465 / NBRC 14845 / NCIMB 13405 / ORS 571</strain>
    </source>
</reference>
<dbReference type="PROSITE" id="PS50893">
    <property type="entry name" value="ABC_TRANSPORTER_2"/>
    <property type="match status" value="1"/>
</dbReference>
<protein>
    <submittedName>
        <fullName evidence="6">ABC transporter ATP-binding protein</fullName>
    </submittedName>
</protein>